<evidence type="ECO:0000313" key="2">
    <source>
        <dbReference type="EMBL" id="ADZ10600.1"/>
    </source>
</evidence>
<dbReference type="GeneID" id="10278853"/>
<reference evidence="3" key="1">
    <citation type="submission" date="2011-02" db="EMBL/GenBank/DDBJ databases">
        <title>Complete sequence of Methanobacterium sp. AL-21.</title>
        <authorList>
            <consortium name="US DOE Joint Genome Institute"/>
            <person name="Lucas S."/>
            <person name="Copeland A."/>
            <person name="Lapidus A."/>
            <person name="Cheng J.-F."/>
            <person name="Goodwin L."/>
            <person name="Pitluck S."/>
            <person name="Chertkov O."/>
            <person name="Detter J.C."/>
            <person name="Han C."/>
            <person name="Tapia R."/>
            <person name="Land M."/>
            <person name="Hauser L."/>
            <person name="Kyrpides N."/>
            <person name="Ivanova N."/>
            <person name="Mikhailova N."/>
            <person name="Pagani I."/>
            <person name="Cadillo-Quiroz H."/>
            <person name="Imachi H."/>
            <person name="Zinder S."/>
            <person name="Liu W."/>
            <person name="Woyke T."/>
        </authorList>
    </citation>
    <scope>NUCLEOTIDE SEQUENCE [LARGE SCALE GENOMIC DNA]</scope>
    <source>
        <strain evidence="3">AL-21</strain>
    </source>
</reference>
<dbReference type="HOGENOM" id="CLU_1029016_0_0_2"/>
<dbReference type="OrthoDB" id="71502at2157"/>
<feature type="transmembrane region" description="Helical" evidence="1">
    <location>
        <begin position="21"/>
        <end position="41"/>
    </location>
</feature>
<dbReference type="KEGG" id="mel:Metbo_2387"/>
<dbReference type="eggNOG" id="arCOG02879">
    <property type="taxonomic scope" value="Archaea"/>
</dbReference>
<dbReference type="InterPro" id="IPR025098">
    <property type="entry name" value="DUF4013"/>
</dbReference>
<proteinExistence type="predicted"/>
<feature type="transmembrane region" description="Helical" evidence="1">
    <location>
        <begin position="213"/>
        <end position="232"/>
    </location>
</feature>
<reference evidence="2 3" key="2">
    <citation type="journal article" date="2014" name="Int. J. Syst. Evol. Microbiol.">
        <title>Methanobacterium paludis sp. nov. and a novel strain of Methanobacterium lacus isolated from northern peatlands.</title>
        <authorList>
            <person name="Cadillo-Quiroz H."/>
            <person name="Brauer S.L."/>
            <person name="Goodson N."/>
            <person name="Yavitt J.B."/>
            <person name="Zinder S.H."/>
        </authorList>
    </citation>
    <scope>NUCLEOTIDE SEQUENCE [LARGE SCALE GENOMIC DNA]</scope>
    <source>
        <strain evidence="2 3">AL-21</strain>
    </source>
</reference>
<sequence>MRIWEILYESAKYPFYGVKQFILLGFIILITVSVFGYYGLFGNYLHHFLGVDYWVLLLLLISLAFILLLFEAGYAFRMVQKSIEGINVPPKFNKFDIMFKHGINETVLISIYFSIPLIILYYILNYTLTPMPIIILFRLVDYLTSGWNILISPIPDQMLFILVIFVVILGFILDMIFTVAIPYMASKGGSFREAFNFKEIFKKIKKIGLRRMLIAYFLVLLTIVVMGGPLLIKEISQLNIIGFIIAEGLIAPYIVMLDSRFIALLYMNPE</sequence>
<keyword evidence="3" id="KW-1185">Reference proteome</keyword>
<evidence type="ECO:0000313" key="3">
    <source>
        <dbReference type="Proteomes" id="UP000007490"/>
    </source>
</evidence>
<dbReference type="AlphaFoldDB" id="F0T6G6"/>
<gene>
    <name evidence="2" type="ordered locus">Metbo_2387</name>
</gene>
<organism evidence="2 3">
    <name type="scientific">Methanobacterium lacus (strain AL-21)</name>
    <dbReference type="NCBI Taxonomy" id="877455"/>
    <lineage>
        <taxon>Archaea</taxon>
        <taxon>Methanobacteriati</taxon>
        <taxon>Methanobacteriota</taxon>
        <taxon>Methanomada group</taxon>
        <taxon>Methanobacteria</taxon>
        <taxon>Methanobacteriales</taxon>
        <taxon>Methanobacteriaceae</taxon>
        <taxon>Methanobacterium</taxon>
    </lineage>
</organism>
<protein>
    <submittedName>
        <fullName evidence="2">Uncharacterized protein</fullName>
    </submittedName>
</protein>
<evidence type="ECO:0000256" key="1">
    <source>
        <dbReference type="SAM" id="Phobius"/>
    </source>
</evidence>
<dbReference type="RefSeq" id="WP_013645951.1">
    <property type="nucleotide sequence ID" value="NC_015216.1"/>
</dbReference>
<keyword evidence="1" id="KW-0472">Membrane</keyword>
<dbReference type="EMBL" id="CP002551">
    <property type="protein sequence ID" value="ADZ10600.1"/>
    <property type="molecule type" value="Genomic_DNA"/>
</dbReference>
<dbReference type="STRING" id="877455.Metbo_2387"/>
<feature type="transmembrane region" description="Helical" evidence="1">
    <location>
        <begin position="158"/>
        <end position="183"/>
    </location>
</feature>
<feature type="transmembrane region" description="Helical" evidence="1">
    <location>
        <begin position="53"/>
        <end position="76"/>
    </location>
</feature>
<keyword evidence="1" id="KW-1133">Transmembrane helix</keyword>
<dbReference type="Proteomes" id="UP000007490">
    <property type="component" value="Chromosome"/>
</dbReference>
<dbReference type="Pfam" id="PF13197">
    <property type="entry name" value="DUF4013"/>
    <property type="match status" value="1"/>
</dbReference>
<keyword evidence="1" id="KW-0812">Transmembrane</keyword>
<name>F0T6G6_METLA</name>
<accession>F0T6G6</accession>
<feature type="transmembrane region" description="Helical" evidence="1">
    <location>
        <begin position="238"/>
        <end position="257"/>
    </location>
</feature>
<feature type="transmembrane region" description="Helical" evidence="1">
    <location>
        <begin position="107"/>
        <end position="124"/>
    </location>
</feature>